<evidence type="ECO:0008006" key="2">
    <source>
        <dbReference type="Google" id="ProtNLM"/>
    </source>
</evidence>
<organism evidence="1">
    <name type="scientific">uncultured Bacteroidota bacterium</name>
    <dbReference type="NCBI Taxonomy" id="152509"/>
    <lineage>
        <taxon>Bacteria</taxon>
        <taxon>Pseudomonadati</taxon>
        <taxon>Bacteroidota</taxon>
        <taxon>environmental samples</taxon>
    </lineage>
</organism>
<dbReference type="InterPro" id="IPR026341">
    <property type="entry name" value="T9SS_type_B"/>
</dbReference>
<dbReference type="NCBIfam" id="TIGR04131">
    <property type="entry name" value="Bac_Flav_CTERM"/>
    <property type="match status" value="1"/>
</dbReference>
<dbReference type="Pfam" id="PF13585">
    <property type="entry name" value="CHU_C"/>
    <property type="match status" value="1"/>
</dbReference>
<reference evidence="1" key="2">
    <citation type="journal article" date="2012" name="PLoS ONE">
        <title>A Deeply Branching Thermophilic Bacterium with an Ancient Acetyl-CoA Pathway Dominates a Subsurface Ecosystem.</title>
        <authorList>
            <person name="Takami H."/>
            <person name="Noguchi H."/>
            <person name="Takaki Y."/>
            <person name="Uchiyama I."/>
            <person name="Toyoda A."/>
            <person name="Nishi S."/>
            <person name="Chee G.-J."/>
            <person name="Arai W."/>
            <person name="Nunoura T."/>
            <person name="Itoh T."/>
            <person name="Hattori M."/>
            <person name="Takai K."/>
        </authorList>
    </citation>
    <scope>NUCLEOTIDE SEQUENCE</scope>
</reference>
<accession>H5SMA7</accession>
<gene>
    <name evidence="1" type="ORF">HGMM_F50B04C19</name>
</gene>
<proteinExistence type="predicted"/>
<name>H5SMA7_9BACT</name>
<dbReference type="AlphaFoldDB" id="H5SMA7"/>
<dbReference type="Gene3D" id="2.60.40.740">
    <property type="match status" value="1"/>
</dbReference>
<evidence type="ECO:0000313" key="1">
    <source>
        <dbReference type="EMBL" id="BAL57293.1"/>
    </source>
</evidence>
<protein>
    <recommendedName>
        <fullName evidence="2">Gliding motility-associated C-terminal domain-containing protein</fullName>
    </recommendedName>
</protein>
<dbReference type="EMBL" id="AP011772">
    <property type="protein sequence ID" value="BAL57293.1"/>
    <property type="molecule type" value="Genomic_DNA"/>
</dbReference>
<reference evidence="1" key="1">
    <citation type="journal article" date="2005" name="Environ. Microbiol.">
        <title>Genetic and functional properties of uncultivated thermophilic crenarchaeotes from a subsurface gold mine as revealed by analysis of genome fragments.</title>
        <authorList>
            <person name="Nunoura T."/>
            <person name="Hirayama H."/>
            <person name="Takami H."/>
            <person name="Oida H."/>
            <person name="Nishi S."/>
            <person name="Shimamura S."/>
            <person name="Suzuki Y."/>
            <person name="Inagaki F."/>
            <person name="Takai K."/>
            <person name="Nealson K.H."/>
            <person name="Horikoshi K."/>
        </authorList>
    </citation>
    <scope>NUCLEOTIDE SEQUENCE</scope>
</reference>
<sequence length="1080" mass="121986">MPPNYSACTPLSPDSFSRPYQYPTFSWRGRLSFPYQWIHLNRFAGSHLLLYTLFGSSRYLRPYTSPTPAWFQDLHEIPEAHALGLQPFPDALIWDPTMNIGWCVWVHIYRSLLYPSDEMQQAFGFQNLLARINGKAFPYQDPLPDSLKRWAALPNHLLLLGGDSAWVPLCIRGEPWAWMDRKGVFRTAHPWYIQRVGTYGLLLENFGSLYLPPLRALGGIPQNRPLWHHTNLAKKLNPTDLAPHWYRLAAQTLQPEGPCAALKPFQGSGFATLSYPLRYFHAFQSQQAYQKWLQDLDASFHISQNLAKDLWFFHPSSRLSYDSLQQSNPALTRYADSVWSSAWRTALQWASPRCGSPTFPLDPFWLTLAEANRAWVEEMYKDLRWKEIPRDSLRSLALGSCCGTLWSARGQENGPSDFPYDSGWGLRNPWVFGPTQAILPTGRGCPSLATLAAHNLDPDCPPSLSYCTGPCPTLTDGPSAADTAIVENQAVNVAGFYRWVGRKRIQTHYGGGWPYVPPTATPMYRYTPFLEDNPTLRLVPPQHREWVFAGTSNIVSWLPRDFEAGSPDFRQDSSITLILFNSDPTYAQALWANNNYLLQIAPSARWYQTHTATNLWWKGYQIGKQGCFISFNHGPTQTCCPNNPKKVNRTYAIMGYLTQPLDPGKRYRVRLAVAIPHRSTHIIHNIGVVVSNQPLPNLYPYCQNDLPAKTAYPWDYPYWLSKSTHSWWENPSKLPSSTNQWTLLEGTLTAKGGEKFIYIGWIDSTYLDTQPLPHNDTRFWSQGTTTCPADLLPDSVWQNAFPSPIAKAAAFAEWWISATAGLHLDEVALWSDEDPPQGEVLVYDASCSNPTPQTQIRMFAGTPPFDCLWYTPDGQKIHSSCSWTNPPPGSYLVIVVDSTGKTWQTWIAIRNLTSPPQAELDSLWPIQNTPGGASISIHGGTPPYHILWSNGDTSSTLLTWQDGTYTALITDSAGCSTTLSVTIEGPNDIFMPSAFSPNGDGINDYAGPVPKYPHRIKSLHWRLYNRWGTLIFEGYGPDSKWDGTFQNKPAPEGVYTWYLEAWFIGDPQPRILKGTLTLIR</sequence>